<dbReference type="CDD" id="cd05560">
    <property type="entry name" value="Xcc1710_like"/>
    <property type="match status" value="1"/>
</dbReference>
<dbReference type="SUPFAM" id="SSF64076">
    <property type="entry name" value="MTH938-like"/>
    <property type="match status" value="1"/>
</dbReference>
<sequence>MPPHPIERMKLQSNVRFAARAITAHGPGYVAIGGTRLTRTCLLGPDGIDAAWGPDAFEGLDAGHFAALAALPCDVTLLGTGARQRFPAPALLRPLIEAGRGVEVMDTPAACRTYNVLVAEGRTVVAALIVE</sequence>
<evidence type="ECO:0000313" key="1">
    <source>
        <dbReference type="EMBL" id="RLJ65270.1"/>
    </source>
</evidence>
<comment type="caution">
    <text evidence="1">The sequence shown here is derived from an EMBL/GenBank/DDBJ whole genome shotgun (WGS) entry which is preliminary data.</text>
</comment>
<accession>A0A497XE55</accession>
<evidence type="ECO:0000313" key="2">
    <source>
        <dbReference type="Proteomes" id="UP000268908"/>
    </source>
</evidence>
<dbReference type="PANTHER" id="PTHR21192:SF2">
    <property type="entry name" value="NADH DEHYDROGENASE [UBIQUINONE] 1 ALPHA SUBCOMPLEX ASSEMBLY FACTOR 3"/>
    <property type="match status" value="1"/>
</dbReference>
<protein>
    <recommendedName>
        <fullName evidence="3">Mth938-like domain-containing protein</fullName>
    </recommendedName>
</protein>
<gene>
    <name evidence="1" type="ORF">DFR35_1928</name>
</gene>
<dbReference type="InterPro" id="IPR036748">
    <property type="entry name" value="MTH938-like_sf"/>
</dbReference>
<dbReference type="Pfam" id="PF04430">
    <property type="entry name" value="DUF498"/>
    <property type="match status" value="1"/>
</dbReference>
<dbReference type="AlphaFoldDB" id="A0A497XE55"/>
<name>A0A497XE55_9PROT</name>
<proteinExistence type="predicted"/>
<evidence type="ECO:0008006" key="3">
    <source>
        <dbReference type="Google" id="ProtNLM"/>
    </source>
</evidence>
<reference evidence="1 2" key="1">
    <citation type="submission" date="2018-10" db="EMBL/GenBank/DDBJ databases">
        <title>Genomic Encyclopedia of Type Strains, Phase IV (KMG-IV): sequencing the most valuable type-strain genomes for metagenomic binning, comparative biology and taxonomic classification.</title>
        <authorList>
            <person name="Goeker M."/>
        </authorList>
    </citation>
    <scope>NUCLEOTIDE SEQUENCE [LARGE SCALE GENOMIC DNA]</scope>
    <source>
        <strain evidence="1 2">DSM 26916</strain>
    </source>
</reference>
<dbReference type="Proteomes" id="UP000268908">
    <property type="component" value="Unassembled WGS sequence"/>
</dbReference>
<dbReference type="PANTHER" id="PTHR21192">
    <property type="entry name" value="NUCLEAR PROTEIN E3-3"/>
    <property type="match status" value="1"/>
</dbReference>
<dbReference type="EMBL" id="RCCI01000005">
    <property type="protein sequence ID" value="RLJ65270.1"/>
    <property type="molecule type" value="Genomic_DNA"/>
</dbReference>
<keyword evidence="2" id="KW-1185">Reference proteome</keyword>
<dbReference type="Gene3D" id="3.40.1230.10">
    <property type="entry name" value="MTH938-like"/>
    <property type="match status" value="1"/>
</dbReference>
<dbReference type="InterPro" id="IPR007523">
    <property type="entry name" value="NDUFAF3/AAMDC"/>
</dbReference>
<organism evidence="1 2">
    <name type="scientific">Sulfurisoma sediminicola</name>
    <dbReference type="NCBI Taxonomy" id="1381557"/>
    <lineage>
        <taxon>Bacteria</taxon>
        <taxon>Pseudomonadati</taxon>
        <taxon>Pseudomonadota</taxon>
        <taxon>Betaproteobacteria</taxon>
        <taxon>Nitrosomonadales</taxon>
        <taxon>Sterolibacteriaceae</taxon>
        <taxon>Sulfurisoma</taxon>
    </lineage>
</organism>